<reference evidence="2 3" key="1">
    <citation type="submission" date="2018-01" db="EMBL/GenBank/DDBJ databases">
        <authorList>
            <person name="Clerissi C."/>
        </authorList>
    </citation>
    <scope>NUCLEOTIDE SEQUENCE [LARGE SCALE GENOMIC DNA]</scope>
    <source>
        <strain evidence="2">Cupriavidus taiwanensis STM 6021</strain>
    </source>
</reference>
<sequence>MRSRTRPSRPWMHSETPSSRARIQPAAIAASCVGKCSAASSGPLSRPSIVSAHCPSLAHSLSPVVAGSTWMLRDVMVFSVMAGNDTWVLRDPAPAGYRTLSYKHIRGQSAHRARHRPGAAPAAAPCRAFC</sequence>
<organism evidence="2 3">
    <name type="scientific">Cupriavidus taiwanensis</name>
    <dbReference type="NCBI Taxonomy" id="164546"/>
    <lineage>
        <taxon>Bacteria</taxon>
        <taxon>Pseudomonadati</taxon>
        <taxon>Pseudomonadota</taxon>
        <taxon>Betaproteobacteria</taxon>
        <taxon>Burkholderiales</taxon>
        <taxon>Burkholderiaceae</taxon>
        <taxon>Cupriavidus</taxon>
    </lineage>
</organism>
<evidence type="ECO:0000313" key="2">
    <source>
        <dbReference type="EMBL" id="SPC22833.1"/>
    </source>
</evidence>
<accession>A0A7Z7JD57</accession>
<gene>
    <name evidence="2" type="ORF">CBM2594_B50074</name>
</gene>
<dbReference type="EMBL" id="LT978514">
    <property type="protein sequence ID" value="SPC22833.1"/>
    <property type="molecule type" value="Genomic_DNA"/>
</dbReference>
<dbReference type="AlphaFoldDB" id="A0A7Z7JD57"/>
<feature type="region of interest" description="Disordered" evidence="1">
    <location>
        <begin position="1"/>
        <end position="20"/>
    </location>
</feature>
<protein>
    <submittedName>
        <fullName evidence="2">Uncharacterized protein</fullName>
    </submittedName>
</protein>
<name>A0A7Z7JD57_9BURK</name>
<proteinExistence type="predicted"/>
<evidence type="ECO:0000313" key="3">
    <source>
        <dbReference type="Proteomes" id="UP000257139"/>
    </source>
</evidence>
<evidence type="ECO:0000256" key="1">
    <source>
        <dbReference type="SAM" id="MobiDB-lite"/>
    </source>
</evidence>
<dbReference type="Proteomes" id="UP000257139">
    <property type="component" value="Chromosome CBM2594_b"/>
</dbReference>